<dbReference type="Gene3D" id="2.60.120.560">
    <property type="entry name" value="Exo-inulinase, domain 1"/>
    <property type="match status" value="1"/>
</dbReference>
<gene>
    <name evidence="1" type="ORF">SAMEA4873557_04744</name>
</gene>
<sequence>MKSISIMSGVLSSESGAPLFSDAFPELVNPDNRKFVDYFKGGTGGGIAGRILPGTDKVWAGNYVNVHDGYAQGGASATDLISGRAVVNIGEEAVNGEWGVCVNVANLTDNVAGGLVFRDSTESGGIGFAATISPVSQVVALRRRNGSSYSTLLTVPAVIPVGDFNLRVVASGSSIKVYTEKGLVINYTTTDLGAGFNRAGIICYGSLKVTDFMGG</sequence>
<organism evidence="1">
    <name type="scientific">Klebsiella pneumoniae</name>
    <dbReference type="NCBI Taxonomy" id="573"/>
    <lineage>
        <taxon>Bacteria</taxon>
        <taxon>Pseudomonadati</taxon>
        <taxon>Pseudomonadota</taxon>
        <taxon>Gammaproteobacteria</taxon>
        <taxon>Enterobacterales</taxon>
        <taxon>Enterobacteriaceae</taxon>
        <taxon>Klebsiella/Raoultella group</taxon>
        <taxon>Klebsiella</taxon>
        <taxon>Klebsiella pneumoniae complex</taxon>
    </lineage>
</organism>
<name>A0A486V8K7_KLEPN</name>
<protein>
    <submittedName>
        <fullName evidence="1">Uncharacterized protein</fullName>
    </submittedName>
</protein>
<proteinExistence type="predicted"/>
<dbReference type="RefSeq" id="WP_148379454.1">
    <property type="nucleotide sequence ID" value="NZ_JAMWIN010000001.1"/>
</dbReference>
<dbReference type="EMBL" id="CAAHDE010000012">
    <property type="protein sequence ID" value="VGM46854.1"/>
    <property type="molecule type" value="Genomic_DNA"/>
</dbReference>
<accession>A0A486V8K7</accession>
<reference evidence="1" key="1">
    <citation type="submission" date="2019-03" db="EMBL/GenBank/DDBJ databases">
        <authorList>
            <consortium name="Pathogen Informatics"/>
        </authorList>
    </citation>
    <scope>NUCLEOTIDE SEQUENCE</scope>
    <source>
        <strain evidence="1">5012STDY7626356</strain>
    </source>
</reference>
<evidence type="ECO:0000313" key="1">
    <source>
        <dbReference type="EMBL" id="VGM46854.1"/>
    </source>
</evidence>
<dbReference type="AlphaFoldDB" id="A0A486V8K7"/>